<dbReference type="PRINTS" id="PR01245">
    <property type="entry name" value="RAD1REC1"/>
</dbReference>
<keyword evidence="5" id="KW-0539">Nucleus</keyword>
<evidence type="ECO:0000313" key="8">
    <source>
        <dbReference type="Proteomes" id="UP000077266"/>
    </source>
</evidence>
<dbReference type="InParanoid" id="A0A165CZ98"/>
<protein>
    <submittedName>
        <fullName evidence="7">Rad1-domain-containing protein</fullName>
    </submittedName>
</protein>
<sequence>MSQPASQTPPVFTAALHDVRYFANILRGIHFSNRAVLLFHDTFFRVTVERARVLVADAYIHYTMFDEHKYTPSERALEEGAPGAEFEIPLNVLVEVLNIFGSGFASIPSSSQSSVKRLGRGGGDDSDSDDGQGKIDHYFGKKDKDAKKTGMRMSYAGEGHPLVLLLSEDATGPKTTCEIKTLEPDDMVEFPFDDQRKILKIIMKSSWLRDALAELDSWSCRDITFIATPPKDGPSRPTKGKQTQAALPTLRIHAEGTFGSTEMDYPNDREVLESFECEGEVSFTYKFSHIHHCLQALRSSSKTSLRIDDEGLLALQFMMPTAKAESGVTFIEFRCLPQENDP</sequence>
<keyword evidence="4" id="KW-0234">DNA repair</keyword>
<keyword evidence="8" id="KW-1185">Reference proteome</keyword>
<name>A0A165CZ98_EXIGL</name>
<dbReference type="Proteomes" id="UP000077266">
    <property type="component" value="Unassembled WGS sequence"/>
</dbReference>
<dbReference type="EMBL" id="KV426269">
    <property type="protein sequence ID" value="KZV83487.1"/>
    <property type="molecule type" value="Genomic_DNA"/>
</dbReference>
<evidence type="ECO:0000256" key="1">
    <source>
        <dbReference type="ARBA" id="ARBA00004123"/>
    </source>
</evidence>
<gene>
    <name evidence="7" type="ORF">EXIGLDRAFT_842919</name>
</gene>
<dbReference type="GO" id="GO:0006281">
    <property type="term" value="P:DNA repair"/>
    <property type="evidence" value="ECO:0007669"/>
    <property type="project" value="UniProtKB-KW"/>
</dbReference>
<dbReference type="Pfam" id="PF02144">
    <property type="entry name" value="Rad1"/>
    <property type="match status" value="1"/>
</dbReference>
<comment type="similarity">
    <text evidence="2">Belongs to the rad1 family.</text>
</comment>
<organism evidence="7 8">
    <name type="scientific">Exidia glandulosa HHB12029</name>
    <dbReference type="NCBI Taxonomy" id="1314781"/>
    <lineage>
        <taxon>Eukaryota</taxon>
        <taxon>Fungi</taxon>
        <taxon>Dikarya</taxon>
        <taxon>Basidiomycota</taxon>
        <taxon>Agaricomycotina</taxon>
        <taxon>Agaricomycetes</taxon>
        <taxon>Auriculariales</taxon>
        <taxon>Exidiaceae</taxon>
        <taxon>Exidia</taxon>
    </lineage>
</organism>
<evidence type="ECO:0000256" key="5">
    <source>
        <dbReference type="ARBA" id="ARBA00023242"/>
    </source>
</evidence>
<evidence type="ECO:0000256" key="4">
    <source>
        <dbReference type="ARBA" id="ARBA00023204"/>
    </source>
</evidence>
<dbReference type="FunCoup" id="A0A165CZ98">
    <property type="interactions" value="609"/>
</dbReference>
<comment type="subcellular location">
    <subcellularLocation>
        <location evidence="1">Nucleus</location>
    </subcellularLocation>
</comment>
<dbReference type="PANTHER" id="PTHR10870">
    <property type="entry name" value="CELL CYCLE CHECKPOINT PROTEIN RAD1"/>
    <property type="match status" value="1"/>
</dbReference>
<keyword evidence="3" id="KW-0227">DNA damage</keyword>
<feature type="region of interest" description="Disordered" evidence="6">
    <location>
        <begin position="107"/>
        <end position="139"/>
    </location>
</feature>
<proteinExistence type="inferred from homology"/>
<evidence type="ECO:0000313" key="7">
    <source>
        <dbReference type="EMBL" id="KZV83487.1"/>
    </source>
</evidence>
<evidence type="ECO:0000256" key="3">
    <source>
        <dbReference type="ARBA" id="ARBA00022763"/>
    </source>
</evidence>
<reference evidence="7 8" key="1">
    <citation type="journal article" date="2016" name="Mol. Biol. Evol.">
        <title>Comparative Genomics of Early-Diverging Mushroom-Forming Fungi Provides Insights into the Origins of Lignocellulose Decay Capabilities.</title>
        <authorList>
            <person name="Nagy L.G."/>
            <person name="Riley R."/>
            <person name="Tritt A."/>
            <person name="Adam C."/>
            <person name="Daum C."/>
            <person name="Floudas D."/>
            <person name="Sun H."/>
            <person name="Yadav J.S."/>
            <person name="Pangilinan J."/>
            <person name="Larsson K.H."/>
            <person name="Matsuura K."/>
            <person name="Barry K."/>
            <person name="Labutti K."/>
            <person name="Kuo R."/>
            <person name="Ohm R.A."/>
            <person name="Bhattacharya S.S."/>
            <person name="Shirouzu T."/>
            <person name="Yoshinaga Y."/>
            <person name="Martin F.M."/>
            <person name="Grigoriev I.V."/>
            <person name="Hibbett D.S."/>
        </authorList>
    </citation>
    <scope>NUCLEOTIDE SEQUENCE [LARGE SCALE GENOMIC DNA]</scope>
    <source>
        <strain evidence="7 8">HHB12029</strain>
    </source>
</reference>
<dbReference type="AlphaFoldDB" id="A0A165CZ98"/>
<dbReference type="OrthoDB" id="337581at2759"/>
<dbReference type="InterPro" id="IPR003021">
    <property type="entry name" value="Rad1_Rec1_Rad17"/>
</dbReference>
<evidence type="ECO:0000256" key="2">
    <source>
        <dbReference type="ARBA" id="ARBA00010991"/>
    </source>
</evidence>
<dbReference type="STRING" id="1314781.A0A165CZ98"/>
<evidence type="ECO:0000256" key="6">
    <source>
        <dbReference type="SAM" id="MobiDB-lite"/>
    </source>
</evidence>
<dbReference type="GO" id="GO:0000077">
    <property type="term" value="P:DNA damage checkpoint signaling"/>
    <property type="evidence" value="ECO:0007669"/>
    <property type="project" value="InterPro"/>
</dbReference>
<dbReference type="SUPFAM" id="SSF55979">
    <property type="entry name" value="DNA clamp"/>
    <property type="match status" value="1"/>
</dbReference>
<dbReference type="Gene3D" id="3.70.10.10">
    <property type="match status" value="2"/>
</dbReference>
<accession>A0A165CZ98</accession>
<dbReference type="PANTHER" id="PTHR10870:SF0">
    <property type="entry name" value="CELL CYCLE CHECKPOINT PROTEIN RAD1"/>
    <property type="match status" value="1"/>
</dbReference>
<dbReference type="GO" id="GO:0030896">
    <property type="term" value="C:checkpoint clamp complex"/>
    <property type="evidence" value="ECO:0007669"/>
    <property type="project" value="TreeGrafter"/>
</dbReference>
<dbReference type="InterPro" id="IPR046938">
    <property type="entry name" value="DNA_clamp_sf"/>
</dbReference>